<evidence type="ECO:0000313" key="1">
    <source>
        <dbReference type="EMBL" id="EET86412.1"/>
    </source>
</evidence>
<protein>
    <submittedName>
        <fullName evidence="1">Uncharacterized protein</fullName>
    </submittedName>
</protein>
<gene>
    <name evidence="1" type="ORF">CcarbDRAFT_3102</name>
</gene>
<dbReference type="EMBL" id="ACVI01000054">
    <property type="protein sequence ID" value="EET86412.1"/>
    <property type="molecule type" value="Genomic_DNA"/>
</dbReference>
<name>C6PWD5_9CLOT</name>
<proteinExistence type="predicted"/>
<organism evidence="1 2">
    <name type="scientific">Clostridium carboxidivorans P7</name>
    <dbReference type="NCBI Taxonomy" id="536227"/>
    <lineage>
        <taxon>Bacteria</taxon>
        <taxon>Bacillati</taxon>
        <taxon>Bacillota</taxon>
        <taxon>Clostridia</taxon>
        <taxon>Eubacteriales</taxon>
        <taxon>Clostridiaceae</taxon>
        <taxon>Clostridium</taxon>
    </lineage>
</organism>
<dbReference type="Proteomes" id="UP000004198">
    <property type="component" value="Unassembled WGS sequence"/>
</dbReference>
<accession>C6PWD5</accession>
<keyword evidence="2" id="KW-1185">Reference proteome</keyword>
<dbReference type="AlphaFoldDB" id="C6PWD5"/>
<reference evidence="1 2" key="1">
    <citation type="submission" date="2009-06" db="EMBL/GenBank/DDBJ databases">
        <title>The draft genome of Clostridium carboxidivorans P7.</title>
        <authorList>
            <consortium name="US DOE Joint Genome Institute (JGI-PGF)"/>
            <person name="Lucas S."/>
            <person name="Copeland A."/>
            <person name="Lapidus A."/>
            <person name="Glavina del Rio T."/>
            <person name="Tice H."/>
            <person name="Bruce D."/>
            <person name="Goodwin L."/>
            <person name="Pitluck S."/>
            <person name="Larimer F."/>
            <person name="Land M.L."/>
            <person name="Hauser L."/>
            <person name="Hemme C.L."/>
        </authorList>
    </citation>
    <scope>NUCLEOTIDE SEQUENCE [LARGE SCALE GENOMIC DNA]</scope>
    <source>
        <strain evidence="1 2">P7</strain>
    </source>
</reference>
<evidence type="ECO:0000313" key="2">
    <source>
        <dbReference type="Proteomes" id="UP000004198"/>
    </source>
</evidence>
<comment type="caution">
    <text evidence="1">The sequence shown here is derived from an EMBL/GenBank/DDBJ whole genome shotgun (WGS) entry which is preliminary data.</text>
</comment>
<sequence length="32" mass="3706">MEKSSSKNQSMLKSIFKKEIGVSYQVAFHLLF</sequence>